<evidence type="ECO:0000313" key="2">
    <source>
        <dbReference type="Proteomes" id="UP000232722"/>
    </source>
</evidence>
<evidence type="ECO:0000313" key="1">
    <source>
        <dbReference type="EMBL" id="PKB92196.1"/>
    </source>
</evidence>
<accession>A0A2N0NC91</accession>
<dbReference type="EMBL" id="LLXJ01011960">
    <property type="protein sequence ID" value="PKB92196.1"/>
    <property type="molecule type" value="Genomic_DNA"/>
</dbReference>
<sequence length="69" mass="7798">MRAGKSPLSLALRKQFDIPLILEVQRVVEWILCKSGSRALVRLPYLQDGEFEPDDLYSGTLTKAPLLKI</sequence>
<proteinExistence type="predicted"/>
<gene>
    <name evidence="1" type="ORF">RhiirA5_445637</name>
</gene>
<reference evidence="1 2" key="2">
    <citation type="submission" date="2017-09" db="EMBL/GenBank/DDBJ databases">
        <title>Extensive intraspecific genome diversity in a model arbuscular mycorrhizal fungus.</title>
        <authorList>
            <person name="Chen E.C."/>
            <person name="Morin E."/>
            <person name="Beaudet D."/>
            <person name="Noel J."/>
            <person name="Ndikumana S."/>
            <person name="Charron P."/>
            <person name="St-Onge C."/>
            <person name="Giorgi J."/>
            <person name="Grigoriev I.V."/>
            <person name="Roux C."/>
            <person name="Martin F.M."/>
            <person name="Corradi N."/>
        </authorList>
    </citation>
    <scope>NUCLEOTIDE SEQUENCE [LARGE SCALE GENOMIC DNA]</scope>
    <source>
        <strain evidence="1 2">A5</strain>
    </source>
</reference>
<comment type="caution">
    <text evidence="1">The sequence shown here is derived from an EMBL/GenBank/DDBJ whole genome shotgun (WGS) entry which is preliminary data.</text>
</comment>
<protein>
    <submittedName>
        <fullName evidence="1">Uncharacterized protein</fullName>
    </submittedName>
</protein>
<name>A0A2N0NC91_9GLOM</name>
<organism evidence="1 2">
    <name type="scientific">Rhizophagus irregularis</name>
    <dbReference type="NCBI Taxonomy" id="588596"/>
    <lineage>
        <taxon>Eukaryota</taxon>
        <taxon>Fungi</taxon>
        <taxon>Fungi incertae sedis</taxon>
        <taxon>Mucoromycota</taxon>
        <taxon>Glomeromycotina</taxon>
        <taxon>Glomeromycetes</taxon>
        <taxon>Glomerales</taxon>
        <taxon>Glomeraceae</taxon>
        <taxon>Rhizophagus</taxon>
    </lineage>
</organism>
<dbReference type="AlphaFoldDB" id="A0A2N0NC91"/>
<dbReference type="Proteomes" id="UP000232722">
    <property type="component" value="Unassembled WGS sequence"/>
</dbReference>
<reference evidence="1 2" key="1">
    <citation type="submission" date="2016-04" db="EMBL/GenBank/DDBJ databases">
        <title>Genome analyses suggest a sexual origin of heterokaryosis in a supposedly ancient asexual fungus.</title>
        <authorList>
            <person name="Ropars J."/>
            <person name="Sedzielewska K."/>
            <person name="Noel J."/>
            <person name="Charron P."/>
            <person name="Farinelli L."/>
            <person name="Marton T."/>
            <person name="Kruger M."/>
            <person name="Pelin A."/>
            <person name="Brachmann A."/>
            <person name="Corradi N."/>
        </authorList>
    </citation>
    <scope>NUCLEOTIDE SEQUENCE [LARGE SCALE GENOMIC DNA]</scope>
    <source>
        <strain evidence="1 2">A5</strain>
    </source>
</reference>